<organism evidence="1 2">
    <name type="scientific">Paenibacillus vulneris</name>
    <dbReference type="NCBI Taxonomy" id="1133364"/>
    <lineage>
        <taxon>Bacteria</taxon>
        <taxon>Bacillati</taxon>
        <taxon>Bacillota</taxon>
        <taxon>Bacilli</taxon>
        <taxon>Bacillales</taxon>
        <taxon>Paenibacillaceae</taxon>
        <taxon>Paenibacillus</taxon>
    </lineage>
</organism>
<protein>
    <submittedName>
        <fullName evidence="1">Uncharacterized protein</fullName>
    </submittedName>
</protein>
<dbReference type="RefSeq" id="WP_345594899.1">
    <property type="nucleotide sequence ID" value="NZ_BAABJG010000055.1"/>
</dbReference>
<proteinExistence type="predicted"/>
<sequence>MRILSEIIDDITDGKMPTHEECYYALKVYRSMLNCDHRQLREELLNEKRSPEFIRRVKADTSFGMYKGALSKSPKEWLGE</sequence>
<keyword evidence="2" id="KW-1185">Reference proteome</keyword>
<reference evidence="2" key="1">
    <citation type="journal article" date="2019" name="Int. J. Syst. Evol. Microbiol.">
        <title>The Global Catalogue of Microorganisms (GCM) 10K type strain sequencing project: providing services to taxonomists for standard genome sequencing and annotation.</title>
        <authorList>
            <consortium name="The Broad Institute Genomics Platform"/>
            <consortium name="The Broad Institute Genome Sequencing Center for Infectious Disease"/>
            <person name="Wu L."/>
            <person name="Ma J."/>
        </authorList>
    </citation>
    <scope>NUCLEOTIDE SEQUENCE [LARGE SCALE GENOMIC DNA]</scope>
    <source>
        <strain evidence="2">CCUG 53270</strain>
    </source>
</reference>
<accession>A0ABW3UFA0</accession>
<evidence type="ECO:0000313" key="2">
    <source>
        <dbReference type="Proteomes" id="UP001597180"/>
    </source>
</evidence>
<comment type="caution">
    <text evidence="1">The sequence shown here is derived from an EMBL/GenBank/DDBJ whole genome shotgun (WGS) entry which is preliminary data.</text>
</comment>
<evidence type="ECO:0000313" key="1">
    <source>
        <dbReference type="EMBL" id="MFD1219627.1"/>
    </source>
</evidence>
<dbReference type="EMBL" id="JBHTLU010000012">
    <property type="protein sequence ID" value="MFD1219627.1"/>
    <property type="molecule type" value="Genomic_DNA"/>
</dbReference>
<name>A0ABW3UFA0_9BACL</name>
<dbReference type="Proteomes" id="UP001597180">
    <property type="component" value="Unassembled WGS sequence"/>
</dbReference>
<gene>
    <name evidence="1" type="ORF">ACFQ4B_05820</name>
</gene>